<dbReference type="InterPro" id="IPR025536">
    <property type="entry name" value="DUF4422"/>
</dbReference>
<dbReference type="Pfam" id="PF14393">
    <property type="entry name" value="DUF4422"/>
    <property type="match status" value="1"/>
</dbReference>
<feature type="domain" description="DUF4422" evidence="1">
    <location>
        <begin position="22"/>
        <end position="239"/>
    </location>
</feature>
<gene>
    <name evidence="2" type="ORF">QVO10_18400</name>
</gene>
<proteinExistence type="predicted"/>
<evidence type="ECO:0000259" key="1">
    <source>
        <dbReference type="Pfam" id="PF14393"/>
    </source>
</evidence>
<comment type="caution">
    <text evidence="2">The sequence shown here is derived from an EMBL/GenBank/DDBJ whole genome shotgun (WGS) entry which is preliminary data.</text>
</comment>
<dbReference type="Proteomes" id="UP001167871">
    <property type="component" value="Unassembled WGS sequence"/>
</dbReference>
<evidence type="ECO:0000313" key="2">
    <source>
        <dbReference type="EMBL" id="MDN0051309.1"/>
    </source>
</evidence>
<dbReference type="RefSeq" id="WP_301935313.1">
    <property type="nucleotide sequence ID" value="NZ_JAUEII010000106.1"/>
</dbReference>
<sequence length="276" mass="33284">SFLNSEFTDFTNYISRLFMNIKILVAAHKQCEMPQDIVYLPIQAGKALHPDLDLGYQPDNEGENISEKNPYYSELTAIYWAWKNLQADYIGLAHYRRHFCFKRKKNDWDSILTADEAQALCKKYDLILPKMRKLYIETVYSHYDHTFDGKQFDNTRIIISQLCPDYLPFFDKAMQRRCEHLFNMFIMKHELFHQYCEWMFPILQKLETYYDLPNMDPFQARLIGRISERLLDVWVMKNQLSYKEIDYIYFGKKNFHKKVIGFVMAKFFGKKYKQSF</sequence>
<keyword evidence="3" id="KW-1185">Reference proteome</keyword>
<protein>
    <submittedName>
        <fullName evidence="2">DUF4422 domain-containing protein</fullName>
    </submittedName>
</protein>
<dbReference type="EMBL" id="JAUEII010000106">
    <property type="protein sequence ID" value="MDN0051309.1"/>
    <property type="molecule type" value="Genomic_DNA"/>
</dbReference>
<name>A0ABT7XB44_9BACE</name>
<reference evidence="2" key="2">
    <citation type="submission" date="2024-05" db="EMBL/GenBank/DDBJ databases">
        <title>Identification and characterization of horizontal gene transfer across gut microbiota members of farm animals based on homology search.</title>
        <authorList>
            <person name="Schwarzerova J."/>
            <person name="Nykrynova M."/>
            <person name="Jureckova K."/>
            <person name="Cejkova D."/>
            <person name="Rychlik I."/>
        </authorList>
    </citation>
    <scope>NUCLEOTIDE SEQUENCE</scope>
    <source>
        <strain evidence="2">84_SSukc20</strain>
    </source>
</reference>
<organism evidence="2 3">
    <name type="scientific">Bacteroides gallinaceum</name>
    <dbReference type="NCBI Taxonomy" id="1462571"/>
    <lineage>
        <taxon>Bacteria</taxon>
        <taxon>Pseudomonadati</taxon>
        <taxon>Bacteroidota</taxon>
        <taxon>Bacteroidia</taxon>
        <taxon>Bacteroidales</taxon>
        <taxon>Bacteroidaceae</taxon>
        <taxon>Bacteroides</taxon>
    </lineage>
</organism>
<accession>A0ABT7XB44</accession>
<reference evidence="2" key="1">
    <citation type="submission" date="2023-06" db="EMBL/GenBank/DDBJ databases">
        <authorList>
            <person name="Zeman M."/>
            <person name="Kubasova T."/>
            <person name="Jahodarova E."/>
            <person name="Nykrynova M."/>
            <person name="Rychlik I."/>
        </authorList>
    </citation>
    <scope>NUCLEOTIDE SEQUENCE</scope>
    <source>
        <strain evidence="2">84_SSukc20</strain>
    </source>
</reference>
<evidence type="ECO:0000313" key="3">
    <source>
        <dbReference type="Proteomes" id="UP001167871"/>
    </source>
</evidence>
<feature type="non-terminal residue" evidence="2">
    <location>
        <position position="1"/>
    </location>
</feature>